<feature type="domain" description="DUF4158" evidence="2">
    <location>
        <begin position="1"/>
        <end position="56"/>
    </location>
</feature>
<evidence type="ECO:0000256" key="1">
    <source>
        <dbReference type="SAM" id="MobiDB-lite"/>
    </source>
</evidence>
<keyword evidence="4" id="KW-1185">Reference proteome</keyword>
<feature type="region of interest" description="Disordered" evidence="1">
    <location>
        <begin position="44"/>
        <end position="90"/>
    </location>
</feature>
<dbReference type="InterPro" id="IPR025296">
    <property type="entry name" value="DUF4158"/>
</dbReference>
<proteinExistence type="predicted"/>
<organism evidence="3 4">
    <name type="scientific">Nonomuraea zeae</name>
    <dbReference type="NCBI Taxonomy" id="1642303"/>
    <lineage>
        <taxon>Bacteria</taxon>
        <taxon>Bacillati</taxon>
        <taxon>Actinomycetota</taxon>
        <taxon>Actinomycetes</taxon>
        <taxon>Streptosporangiales</taxon>
        <taxon>Streptosporangiaceae</taxon>
        <taxon>Nonomuraea</taxon>
    </lineage>
</organism>
<reference evidence="3 4" key="1">
    <citation type="submission" date="2019-05" db="EMBL/GenBank/DDBJ databases">
        <title>Draft genome sequence of Nonomuraea zeae DSM 100528.</title>
        <authorList>
            <person name="Saricaoglu S."/>
            <person name="Isik K."/>
        </authorList>
    </citation>
    <scope>NUCLEOTIDE SEQUENCE [LARGE SCALE GENOMIC DNA]</scope>
    <source>
        <strain evidence="3 4">DSM 100528</strain>
    </source>
</reference>
<feature type="compositionally biased region" description="Basic residues" evidence="1">
    <location>
        <begin position="78"/>
        <end position="90"/>
    </location>
</feature>
<gene>
    <name evidence="3" type="ORF">ETD85_24970</name>
</gene>
<dbReference type="Proteomes" id="UP000306628">
    <property type="component" value="Unassembled WGS sequence"/>
</dbReference>
<evidence type="ECO:0000313" key="4">
    <source>
        <dbReference type="Proteomes" id="UP000306628"/>
    </source>
</evidence>
<evidence type="ECO:0000313" key="3">
    <source>
        <dbReference type="EMBL" id="TMR31744.1"/>
    </source>
</evidence>
<dbReference type="AlphaFoldDB" id="A0A5S4GGV0"/>
<dbReference type="EMBL" id="VCKX01000079">
    <property type="protein sequence ID" value="TMR31744.1"/>
    <property type="molecule type" value="Genomic_DNA"/>
</dbReference>
<protein>
    <submittedName>
        <fullName evidence="3">DUF4158 domain-containing protein</fullName>
    </submittedName>
</protein>
<name>A0A5S4GGV0_9ACTN</name>
<comment type="caution">
    <text evidence="3">The sequence shown here is derived from an EMBL/GenBank/DDBJ whole genome shotgun (WGS) entry which is preliminary data.</text>
</comment>
<evidence type="ECO:0000259" key="2">
    <source>
        <dbReference type="Pfam" id="PF13700"/>
    </source>
</evidence>
<accession>A0A5S4GGV0</accession>
<feature type="compositionally biased region" description="Basic residues" evidence="1">
    <location>
        <begin position="47"/>
        <end position="59"/>
    </location>
</feature>
<dbReference type="Pfam" id="PF13700">
    <property type="entry name" value="DUF4158"/>
    <property type="match status" value="1"/>
</dbReference>
<sequence length="90" mass="10370">MVDYVAKQTKTSASSLGLYDWSGRTIERHRGEIRDHLGFRECSRPAAHAHTRRHAHRPRQGQAPREAAQVVPSPASRARAHARHWRVHHR</sequence>
<dbReference type="OrthoDB" id="3698941at2"/>